<name>A0ABU0IJA7_9HYPH</name>
<proteinExistence type="predicted"/>
<evidence type="ECO:0000313" key="2">
    <source>
        <dbReference type="Proteomes" id="UP001235269"/>
    </source>
</evidence>
<dbReference type="InterPro" id="IPR045709">
    <property type="entry name" value="DUF6065"/>
</dbReference>
<dbReference type="Proteomes" id="UP001235269">
    <property type="component" value="Unassembled WGS sequence"/>
</dbReference>
<dbReference type="RefSeq" id="WP_307160428.1">
    <property type="nucleotide sequence ID" value="NZ_JAUSWH010000030.1"/>
</dbReference>
<dbReference type="EMBL" id="JAUSWH010000030">
    <property type="protein sequence ID" value="MDQ0458340.1"/>
    <property type="molecule type" value="Genomic_DNA"/>
</dbReference>
<comment type="caution">
    <text evidence="1">The sequence shown here is derived from an EMBL/GenBank/DDBJ whole genome shotgun (WGS) entry which is preliminary data.</text>
</comment>
<protein>
    <submittedName>
        <fullName evidence="1">Uncharacterized protein</fullName>
    </submittedName>
</protein>
<gene>
    <name evidence="1" type="ORF">QO005_004701</name>
</gene>
<organism evidence="1 2">
    <name type="scientific">Rhizobium paknamense</name>
    <dbReference type="NCBI Taxonomy" id="1206817"/>
    <lineage>
        <taxon>Bacteria</taxon>
        <taxon>Pseudomonadati</taxon>
        <taxon>Pseudomonadota</taxon>
        <taxon>Alphaproteobacteria</taxon>
        <taxon>Hyphomicrobiales</taxon>
        <taxon>Rhizobiaceae</taxon>
        <taxon>Rhizobium/Agrobacterium group</taxon>
        <taxon>Rhizobium</taxon>
    </lineage>
</organism>
<sequence>MKLMFYRLNKPGGYAPVIRPAPLRREWMDATKEKLAYRCTPMTIANVSGWELVLPCSVRVNWNGRNGRDDLHIEIVAGEHPVSDVAISHFGSGIVTFFAGYLVQTDPGAVLMVRGSPNSPKDGACPLEGMVETDWLPFPFTMNWMMTRPGEVTFNAGEPFSFLTPVNMSALDELQPELDSIDSNPSLFEECKAWQAARKSFNRKLSEGDPVALEQGWQRNYLQGRSFGNLTATEFHLVKRKLRPVISSERYRLAFDSEDDD</sequence>
<dbReference type="Pfam" id="PF19541">
    <property type="entry name" value="DUF6065"/>
    <property type="match status" value="1"/>
</dbReference>
<keyword evidence="2" id="KW-1185">Reference proteome</keyword>
<accession>A0ABU0IJA7</accession>
<reference evidence="1 2" key="1">
    <citation type="submission" date="2023-07" db="EMBL/GenBank/DDBJ databases">
        <title>Genomic Encyclopedia of Type Strains, Phase IV (KMG-IV): sequencing the most valuable type-strain genomes for metagenomic binning, comparative biology and taxonomic classification.</title>
        <authorList>
            <person name="Goeker M."/>
        </authorList>
    </citation>
    <scope>NUCLEOTIDE SEQUENCE [LARGE SCALE GENOMIC DNA]</scope>
    <source>
        <strain evidence="1 2">DSM 100301</strain>
    </source>
</reference>
<evidence type="ECO:0000313" key="1">
    <source>
        <dbReference type="EMBL" id="MDQ0458340.1"/>
    </source>
</evidence>